<evidence type="ECO:0000313" key="6">
    <source>
        <dbReference type="Proteomes" id="UP001440612"/>
    </source>
</evidence>
<keyword evidence="6" id="KW-1185">Reference proteome</keyword>
<dbReference type="SUPFAM" id="SSF46689">
    <property type="entry name" value="Homeodomain-like"/>
    <property type="match status" value="1"/>
</dbReference>
<reference evidence="6" key="1">
    <citation type="submission" date="2024-04" db="EMBL/GenBank/DDBJ databases">
        <title>Phylogenomic analyses of a clade within the roseobacter group suggest taxonomic reassignments of species of the genera Aestuariivita, Citreicella, Loktanella, Nautella, Pelagibaca, Ruegeria, Thalassobius, Thiobacimonas and Tropicibacter, and the proposal o.</title>
        <authorList>
            <person name="Jeon C.O."/>
        </authorList>
    </citation>
    <scope>NUCLEOTIDE SEQUENCE [LARGE SCALE GENOMIC DNA]</scope>
    <source>
        <strain evidence="6">BS5-3</strain>
    </source>
</reference>
<dbReference type="RefSeq" id="WP_341368147.1">
    <property type="nucleotide sequence ID" value="NZ_CP150951.2"/>
</dbReference>
<dbReference type="PROSITE" id="PS01124">
    <property type="entry name" value="HTH_ARAC_FAMILY_2"/>
    <property type="match status" value="1"/>
</dbReference>
<evidence type="ECO:0000256" key="3">
    <source>
        <dbReference type="ARBA" id="ARBA00023163"/>
    </source>
</evidence>
<gene>
    <name evidence="5" type="ORF">AABB29_05165</name>
</gene>
<dbReference type="PANTHER" id="PTHR46796">
    <property type="entry name" value="HTH-TYPE TRANSCRIPTIONAL ACTIVATOR RHAS-RELATED"/>
    <property type="match status" value="1"/>
</dbReference>
<proteinExistence type="predicted"/>
<dbReference type="Gene3D" id="1.10.10.60">
    <property type="entry name" value="Homeodomain-like"/>
    <property type="match status" value="1"/>
</dbReference>
<sequence>MIYRRWEYIVASDEVVTILPGGCRDIIWAAEGGLQTQIRLTQWDDQPRQKRLKAGTTLVGYRLCPGVVLDSAHWADATVDPGILGDMINSAADDYGMAEVIDALTQAQATVAQVAKQGGVTVRTLQRRFRQLSLPNPEYWRLLGRARRAVQALPAGAPLAEIAHDSGYSDQAHMTRDFLRWFGQSPARLRRDHGLIAQVSQPGLGNWRPGTG</sequence>
<feature type="domain" description="HTH araC/xylS-type" evidence="4">
    <location>
        <begin position="95"/>
        <end position="192"/>
    </location>
</feature>
<dbReference type="Pfam" id="PF12833">
    <property type="entry name" value="HTH_18"/>
    <property type="match status" value="1"/>
</dbReference>
<dbReference type="InterPro" id="IPR009057">
    <property type="entry name" value="Homeodomain-like_sf"/>
</dbReference>
<name>A0ABZ2V638_9RHOB</name>
<keyword evidence="3" id="KW-0804">Transcription</keyword>
<evidence type="ECO:0000259" key="4">
    <source>
        <dbReference type="PROSITE" id="PS01124"/>
    </source>
</evidence>
<dbReference type="InterPro" id="IPR050204">
    <property type="entry name" value="AraC_XylS_family_regulators"/>
</dbReference>
<dbReference type="InterPro" id="IPR018060">
    <property type="entry name" value="HTH_AraC"/>
</dbReference>
<accession>A0ABZ2V638</accession>
<keyword evidence="2" id="KW-0238">DNA-binding</keyword>
<organism evidence="5 6">
    <name type="scientific">Yoonia phaeophyticola</name>
    <dbReference type="NCBI Taxonomy" id="3137369"/>
    <lineage>
        <taxon>Bacteria</taxon>
        <taxon>Pseudomonadati</taxon>
        <taxon>Pseudomonadota</taxon>
        <taxon>Alphaproteobacteria</taxon>
        <taxon>Rhodobacterales</taxon>
        <taxon>Paracoccaceae</taxon>
        <taxon>Yoonia</taxon>
    </lineage>
</organism>
<evidence type="ECO:0000313" key="5">
    <source>
        <dbReference type="EMBL" id="WZC50037.1"/>
    </source>
</evidence>
<dbReference type="Proteomes" id="UP001440612">
    <property type="component" value="Chromosome"/>
</dbReference>
<evidence type="ECO:0000256" key="2">
    <source>
        <dbReference type="ARBA" id="ARBA00023125"/>
    </source>
</evidence>
<dbReference type="EMBL" id="CP150951">
    <property type="protein sequence ID" value="WZC50037.1"/>
    <property type="molecule type" value="Genomic_DNA"/>
</dbReference>
<keyword evidence="1" id="KW-0805">Transcription regulation</keyword>
<evidence type="ECO:0000256" key="1">
    <source>
        <dbReference type="ARBA" id="ARBA00023015"/>
    </source>
</evidence>
<dbReference type="SMART" id="SM00342">
    <property type="entry name" value="HTH_ARAC"/>
    <property type="match status" value="1"/>
</dbReference>
<protein>
    <submittedName>
        <fullName evidence="5">Helix-turn-helix domain-containing protein</fullName>
    </submittedName>
</protein>